<comment type="subcellular location">
    <subcellularLocation>
        <location evidence="1">Membrane</location>
        <topology evidence="1">Multi-pass membrane protein</topology>
    </subcellularLocation>
</comment>
<evidence type="ECO:0000256" key="2">
    <source>
        <dbReference type="ARBA" id="ARBA00022692"/>
    </source>
</evidence>
<feature type="transmembrane region" description="Helical" evidence="6">
    <location>
        <begin position="223"/>
        <end position="244"/>
    </location>
</feature>
<dbReference type="NCBIfam" id="TIGR01476">
    <property type="entry name" value="chlor_syn_BchG"/>
    <property type="match status" value="1"/>
</dbReference>
<dbReference type="PATRIC" id="fig|186479.3.peg.709"/>
<dbReference type="AlphaFoldDB" id="A0A0P9D897"/>
<feature type="transmembrane region" description="Helical" evidence="6">
    <location>
        <begin position="127"/>
        <end position="146"/>
    </location>
</feature>
<keyword evidence="4 6" id="KW-0472">Membrane</keyword>
<dbReference type="CDD" id="cd13958">
    <property type="entry name" value="PT_UbiA_chlorophyll"/>
    <property type="match status" value="1"/>
</dbReference>
<reference evidence="7 8" key="1">
    <citation type="submission" date="2015-09" db="EMBL/GenBank/DDBJ databases">
        <title>Draft genome sequence of Kouleothrix aurantiaca JCM 19913.</title>
        <authorList>
            <person name="Hemp J."/>
        </authorList>
    </citation>
    <scope>NUCLEOTIDE SEQUENCE [LARGE SCALE GENOMIC DNA]</scope>
    <source>
        <strain evidence="7 8">COM-B</strain>
    </source>
</reference>
<dbReference type="EMBL" id="LJCR01000116">
    <property type="protein sequence ID" value="KPV54087.1"/>
    <property type="molecule type" value="Genomic_DNA"/>
</dbReference>
<feature type="transmembrane region" description="Helical" evidence="6">
    <location>
        <begin position="250"/>
        <end position="266"/>
    </location>
</feature>
<feature type="transmembrane region" description="Helical" evidence="6">
    <location>
        <begin position="278"/>
        <end position="300"/>
    </location>
</feature>
<accession>A0A0P9D897</accession>
<evidence type="ECO:0000256" key="4">
    <source>
        <dbReference type="ARBA" id="ARBA00023136"/>
    </source>
</evidence>
<proteinExistence type="predicted"/>
<feature type="transmembrane region" description="Helical" evidence="6">
    <location>
        <begin position="32"/>
        <end position="53"/>
    </location>
</feature>
<dbReference type="Gene3D" id="1.20.120.1780">
    <property type="entry name" value="UbiA prenyltransferase"/>
    <property type="match status" value="1"/>
</dbReference>
<dbReference type="GO" id="GO:0015995">
    <property type="term" value="P:chlorophyll biosynthetic process"/>
    <property type="evidence" value="ECO:0007669"/>
    <property type="project" value="UniProtKB-KW"/>
</dbReference>
<evidence type="ECO:0000256" key="5">
    <source>
        <dbReference type="ARBA" id="ARBA00023171"/>
    </source>
</evidence>
<dbReference type="InterPro" id="IPR006372">
    <property type="entry name" value="Chl_synth"/>
</dbReference>
<dbReference type="PANTHER" id="PTHR42723">
    <property type="entry name" value="CHLOROPHYLL SYNTHASE"/>
    <property type="match status" value="1"/>
</dbReference>
<name>A0A0P9D897_9CHLR</name>
<feature type="transmembrane region" description="Helical" evidence="6">
    <location>
        <begin position="182"/>
        <end position="202"/>
    </location>
</feature>
<dbReference type="InterPro" id="IPR050475">
    <property type="entry name" value="Prenyltransferase_related"/>
</dbReference>
<dbReference type="InterPro" id="IPR000537">
    <property type="entry name" value="UbiA_prenyltransferase"/>
</dbReference>
<dbReference type="Gene3D" id="1.10.357.140">
    <property type="entry name" value="UbiA prenyltransferase"/>
    <property type="match status" value="1"/>
</dbReference>
<protein>
    <submittedName>
        <fullName evidence="7">Bacteriochlorophyll synthase</fullName>
    </submittedName>
</protein>
<comment type="caution">
    <text evidence="7">The sequence shown here is derived from an EMBL/GenBank/DDBJ whole genome shotgun (WGS) entry which is preliminary data.</text>
</comment>
<dbReference type="Proteomes" id="UP000050509">
    <property type="component" value="Unassembled WGS sequence"/>
</dbReference>
<keyword evidence="8" id="KW-1185">Reference proteome</keyword>
<keyword evidence="5" id="KW-0149">Chlorophyll biosynthesis</keyword>
<keyword evidence="2 6" id="KW-0812">Transmembrane</keyword>
<gene>
    <name evidence="7" type="ORF">SE17_05860</name>
</gene>
<dbReference type="GO" id="GO:0016020">
    <property type="term" value="C:membrane"/>
    <property type="evidence" value="ECO:0007669"/>
    <property type="project" value="UniProtKB-SubCell"/>
</dbReference>
<organism evidence="7 8">
    <name type="scientific">Kouleothrix aurantiaca</name>
    <dbReference type="NCBI Taxonomy" id="186479"/>
    <lineage>
        <taxon>Bacteria</taxon>
        <taxon>Bacillati</taxon>
        <taxon>Chloroflexota</taxon>
        <taxon>Chloroflexia</taxon>
        <taxon>Chloroflexales</taxon>
        <taxon>Roseiflexineae</taxon>
        <taxon>Roseiflexaceae</taxon>
        <taxon>Kouleothrix</taxon>
    </lineage>
</organism>
<dbReference type="GO" id="GO:0016765">
    <property type="term" value="F:transferase activity, transferring alkyl or aryl (other than methyl) groups"/>
    <property type="evidence" value="ECO:0007669"/>
    <property type="project" value="InterPro"/>
</dbReference>
<dbReference type="PANTHER" id="PTHR42723:SF1">
    <property type="entry name" value="CHLOROPHYLL SYNTHASE, CHLOROPLASTIC"/>
    <property type="match status" value="1"/>
</dbReference>
<dbReference type="Pfam" id="PF01040">
    <property type="entry name" value="UbiA"/>
    <property type="match status" value="1"/>
</dbReference>
<feature type="transmembrane region" description="Helical" evidence="6">
    <location>
        <begin position="98"/>
        <end position="121"/>
    </location>
</feature>
<dbReference type="InterPro" id="IPR044878">
    <property type="entry name" value="UbiA_sf"/>
</dbReference>
<evidence type="ECO:0000313" key="8">
    <source>
        <dbReference type="Proteomes" id="UP000050509"/>
    </source>
</evidence>
<feature type="transmembrane region" description="Helical" evidence="6">
    <location>
        <begin position="59"/>
        <end position="77"/>
    </location>
</feature>
<evidence type="ECO:0000256" key="6">
    <source>
        <dbReference type="SAM" id="Phobius"/>
    </source>
</evidence>
<evidence type="ECO:0000313" key="7">
    <source>
        <dbReference type="EMBL" id="KPV54087.1"/>
    </source>
</evidence>
<sequence>MTEQPLPTPLVKPRVPSTPLARSIALMKPVTWFAPAWAFLCGAIASAGLSWSVASMGRMALGILLAGPILCGLSQVINDYCDREVDALNEPDRLIPSGLVSATQVFVTIGVLAVLALGIAWALGEKVALLTAIGMVLAVVYSAHPIRAKRNGWIGNGLVAVSYEALPWLAGQLAFGRLTVPAVIVAALYSVGAHGIMTINDFKSMDGDRVSGIKTIPVMLGEWGAAWMAVLTMNVAQLFVIMLFAVSQRWLIAAIIAALFVAQLPLQRKFMQDPRGRAIFYNASGTTLFVWGMLAAAIGVQ</sequence>
<evidence type="ECO:0000256" key="3">
    <source>
        <dbReference type="ARBA" id="ARBA00022989"/>
    </source>
</evidence>
<keyword evidence="3 6" id="KW-1133">Transmembrane helix</keyword>
<evidence type="ECO:0000256" key="1">
    <source>
        <dbReference type="ARBA" id="ARBA00004141"/>
    </source>
</evidence>
<dbReference type="NCBIfam" id="NF005742">
    <property type="entry name" value="PRK07566.1"/>
    <property type="match status" value="1"/>
</dbReference>